<dbReference type="Gene3D" id="3.90.1590.10">
    <property type="entry name" value="glutathione-dependent formaldehyde- activating enzyme (gfa)"/>
    <property type="match status" value="1"/>
</dbReference>
<sequence length="143" mass="15906">MKIPGKCLCGAIQFSVVPKAFHSHGCHCSMCRRQSGSLTLTVSCQGPPEFEKGKDLLTTFKSSEWGERCFCSTCGTNLFHNSPSFGYFGVSAGALDEQDKLTLEQEIYIDQKPNYYSFQGDHKRLTEAEFLASLGSNDEKEKE</sequence>
<keyword evidence="3" id="KW-0862">Zinc</keyword>
<dbReference type="InterPro" id="IPR011057">
    <property type="entry name" value="Mss4-like_sf"/>
</dbReference>
<keyword evidence="7" id="KW-1185">Reference proteome</keyword>
<evidence type="ECO:0000256" key="3">
    <source>
        <dbReference type="ARBA" id="ARBA00022833"/>
    </source>
</evidence>
<dbReference type="SUPFAM" id="SSF51316">
    <property type="entry name" value="Mss4-like"/>
    <property type="match status" value="1"/>
</dbReference>
<name>A0A9N8DGA6_9STRA</name>
<evidence type="ECO:0000259" key="5">
    <source>
        <dbReference type="PROSITE" id="PS51891"/>
    </source>
</evidence>
<keyword evidence="2" id="KW-0479">Metal-binding</keyword>
<protein>
    <recommendedName>
        <fullName evidence="5">CENP-V/GFA domain-containing protein</fullName>
    </recommendedName>
</protein>
<evidence type="ECO:0000256" key="1">
    <source>
        <dbReference type="ARBA" id="ARBA00005495"/>
    </source>
</evidence>
<reference evidence="6" key="1">
    <citation type="submission" date="2020-06" db="EMBL/GenBank/DDBJ databases">
        <authorList>
            <consortium name="Plant Systems Biology data submission"/>
        </authorList>
    </citation>
    <scope>NUCLEOTIDE SEQUENCE</scope>
    <source>
        <strain evidence="6">D6</strain>
    </source>
</reference>
<dbReference type="EMBL" id="CAICTM010000136">
    <property type="protein sequence ID" value="CAB9502458.1"/>
    <property type="molecule type" value="Genomic_DNA"/>
</dbReference>
<evidence type="ECO:0000256" key="2">
    <source>
        <dbReference type="ARBA" id="ARBA00022723"/>
    </source>
</evidence>
<proteinExistence type="inferred from homology"/>
<evidence type="ECO:0000313" key="7">
    <source>
        <dbReference type="Proteomes" id="UP001153069"/>
    </source>
</evidence>
<comment type="caution">
    <text evidence="6">The sequence shown here is derived from an EMBL/GenBank/DDBJ whole genome shotgun (WGS) entry which is preliminary data.</text>
</comment>
<organism evidence="6 7">
    <name type="scientific">Seminavis robusta</name>
    <dbReference type="NCBI Taxonomy" id="568900"/>
    <lineage>
        <taxon>Eukaryota</taxon>
        <taxon>Sar</taxon>
        <taxon>Stramenopiles</taxon>
        <taxon>Ochrophyta</taxon>
        <taxon>Bacillariophyta</taxon>
        <taxon>Bacillariophyceae</taxon>
        <taxon>Bacillariophycidae</taxon>
        <taxon>Naviculales</taxon>
        <taxon>Naviculaceae</taxon>
        <taxon>Seminavis</taxon>
    </lineage>
</organism>
<dbReference type="PANTHER" id="PTHR33337:SF40">
    <property type="entry name" value="CENP-V_GFA DOMAIN-CONTAINING PROTEIN-RELATED"/>
    <property type="match status" value="1"/>
</dbReference>
<gene>
    <name evidence="6" type="ORF">SEMRO_137_G064361.1</name>
</gene>
<evidence type="ECO:0000256" key="4">
    <source>
        <dbReference type="ARBA" id="ARBA00023239"/>
    </source>
</evidence>
<dbReference type="InterPro" id="IPR006913">
    <property type="entry name" value="CENP-V/GFA"/>
</dbReference>
<evidence type="ECO:0000313" key="6">
    <source>
        <dbReference type="EMBL" id="CAB9502458.1"/>
    </source>
</evidence>
<dbReference type="Proteomes" id="UP001153069">
    <property type="component" value="Unassembled WGS sequence"/>
</dbReference>
<comment type="similarity">
    <text evidence="1">Belongs to the Gfa family.</text>
</comment>
<dbReference type="PANTHER" id="PTHR33337">
    <property type="entry name" value="GFA DOMAIN-CONTAINING PROTEIN"/>
    <property type="match status" value="1"/>
</dbReference>
<feature type="domain" description="CENP-V/GFA" evidence="5">
    <location>
        <begin position="3"/>
        <end position="117"/>
    </location>
</feature>
<dbReference type="GO" id="GO:0016846">
    <property type="term" value="F:carbon-sulfur lyase activity"/>
    <property type="evidence" value="ECO:0007669"/>
    <property type="project" value="InterPro"/>
</dbReference>
<dbReference type="Pfam" id="PF04828">
    <property type="entry name" value="GFA"/>
    <property type="match status" value="1"/>
</dbReference>
<dbReference type="OrthoDB" id="406544at2759"/>
<dbReference type="AlphaFoldDB" id="A0A9N8DGA6"/>
<accession>A0A9N8DGA6</accession>
<keyword evidence="4" id="KW-0456">Lyase</keyword>
<dbReference type="GO" id="GO:0046872">
    <property type="term" value="F:metal ion binding"/>
    <property type="evidence" value="ECO:0007669"/>
    <property type="project" value="UniProtKB-KW"/>
</dbReference>
<dbReference type="PROSITE" id="PS51891">
    <property type="entry name" value="CENP_V_GFA"/>
    <property type="match status" value="1"/>
</dbReference>